<reference evidence="1" key="1">
    <citation type="submission" date="2013-08" db="EMBL/GenBank/DDBJ databases">
        <authorList>
            <person name="Mendez C."/>
            <person name="Richter M."/>
            <person name="Ferrer M."/>
            <person name="Sanchez J."/>
        </authorList>
    </citation>
    <scope>NUCLEOTIDE SEQUENCE</scope>
</reference>
<sequence length="92" mass="10302">MKYENLVINEEKGIRTIRIQRQSDLNPLDLQTLQEIKACMNEKPMITVISGSDRAFSAGADIKNFSGLAPSVAYSFAREGHFVMNFIASYEA</sequence>
<dbReference type="InterPro" id="IPR029045">
    <property type="entry name" value="ClpP/crotonase-like_dom_sf"/>
</dbReference>
<dbReference type="SUPFAM" id="SSF52096">
    <property type="entry name" value="ClpP/crotonase"/>
    <property type="match status" value="1"/>
</dbReference>
<name>T1BD30_9ZZZZ</name>
<evidence type="ECO:0000313" key="1">
    <source>
        <dbReference type="EMBL" id="EQD70801.1"/>
    </source>
</evidence>
<gene>
    <name evidence="1" type="ORF">B1B_04802</name>
</gene>
<proteinExistence type="predicted"/>
<reference evidence="1" key="2">
    <citation type="journal article" date="2014" name="ISME J.">
        <title>Microbial stratification in low pH oxic and suboxic macroscopic growths along an acid mine drainage.</title>
        <authorList>
            <person name="Mendez-Garcia C."/>
            <person name="Mesa V."/>
            <person name="Sprenger R.R."/>
            <person name="Richter M."/>
            <person name="Diez M.S."/>
            <person name="Solano J."/>
            <person name="Bargiela R."/>
            <person name="Golyshina O.V."/>
            <person name="Manteca A."/>
            <person name="Ramos J.L."/>
            <person name="Gallego J.R."/>
            <person name="Llorente I."/>
            <person name="Martins Dos Santos V.A."/>
            <person name="Jensen O.N."/>
            <person name="Pelaez A.I."/>
            <person name="Sanchez J."/>
            <person name="Ferrer M."/>
        </authorList>
    </citation>
    <scope>NUCLEOTIDE SEQUENCE</scope>
</reference>
<organism evidence="1">
    <name type="scientific">mine drainage metagenome</name>
    <dbReference type="NCBI Taxonomy" id="410659"/>
    <lineage>
        <taxon>unclassified sequences</taxon>
        <taxon>metagenomes</taxon>
        <taxon>ecological metagenomes</taxon>
    </lineage>
</organism>
<dbReference type="Gene3D" id="3.90.226.10">
    <property type="entry name" value="2-enoyl-CoA Hydratase, Chain A, domain 1"/>
    <property type="match status" value="1"/>
</dbReference>
<dbReference type="AlphaFoldDB" id="T1BD30"/>
<protein>
    <submittedName>
        <fullName evidence="1">3-hydroxybutyryl-COA dehydratase</fullName>
    </submittedName>
</protein>
<comment type="caution">
    <text evidence="1">The sequence shown here is derived from an EMBL/GenBank/DDBJ whole genome shotgun (WGS) entry which is preliminary data.</text>
</comment>
<feature type="non-terminal residue" evidence="1">
    <location>
        <position position="92"/>
    </location>
</feature>
<accession>T1BD30</accession>
<dbReference type="EMBL" id="AUZY01003013">
    <property type="protein sequence ID" value="EQD70801.1"/>
    <property type="molecule type" value="Genomic_DNA"/>
</dbReference>